<evidence type="ECO:0000256" key="2">
    <source>
        <dbReference type="ARBA" id="ARBA00005722"/>
    </source>
</evidence>
<dbReference type="Proteomes" id="UP000283077">
    <property type="component" value="Unassembled WGS sequence"/>
</dbReference>
<reference evidence="6 7" key="1">
    <citation type="submission" date="2019-01" db="EMBL/GenBank/DDBJ databases">
        <authorList>
            <person name="Chen W.-M."/>
        </authorList>
    </citation>
    <scope>NUCLEOTIDE SEQUENCE [LARGE SCALE GENOMIC DNA]</scope>
    <source>
        <strain evidence="6 7">KYPC3</strain>
    </source>
</reference>
<comment type="subcellular location">
    <subcellularLocation>
        <location evidence="1">Cell outer membrane</location>
    </subcellularLocation>
</comment>
<gene>
    <name evidence="6" type="ORF">EOE67_04225</name>
</gene>
<dbReference type="AlphaFoldDB" id="A0A437R253"/>
<dbReference type="EMBL" id="SACS01000003">
    <property type="protein sequence ID" value="RVU40792.1"/>
    <property type="molecule type" value="Genomic_DNA"/>
</dbReference>
<accession>A0A437R253</accession>
<evidence type="ECO:0000256" key="5">
    <source>
        <dbReference type="ARBA" id="ARBA00023237"/>
    </source>
</evidence>
<comment type="similarity">
    <text evidence="2">Belongs to the MipA/OmpV family.</text>
</comment>
<proteinExistence type="inferred from homology"/>
<comment type="caution">
    <text evidence="6">The sequence shown here is derived from an EMBL/GenBank/DDBJ whole genome shotgun (WGS) entry which is preliminary data.</text>
</comment>
<dbReference type="PANTHER" id="PTHR38776">
    <property type="entry name" value="MLTA-INTERACTING PROTEIN-RELATED"/>
    <property type="match status" value="1"/>
</dbReference>
<dbReference type="RefSeq" id="WP_127697804.1">
    <property type="nucleotide sequence ID" value="NZ_SACS01000003.1"/>
</dbReference>
<evidence type="ECO:0000313" key="7">
    <source>
        <dbReference type="Proteomes" id="UP000283077"/>
    </source>
</evidence>
<protein>
    <recommendedName>
        <fullName evidence="8">MipA/OmpV family protein</fullName>
    </recommendedName>
</protein>
<evidence type="ECO:0000256" key="4">
    <source>
        <dbReference type="ARBA" id="ARBA00023136"/>
    </source>
</evidence>
<name>A0A437R253_9GAMM</name>
<evidence type="ECO:0000313" key="6">
    <source>
        <dbReference type="EMBL" id="RVU40792.1"/>
    </source>
</evidence>
<keyword evidence="3" id="KW-0732">Signal</keyword>
<dbReference type="GO" id="GO:0009279">
    <property type="term" value="C:cell outer membrane"/>
    <property type="evidence" value="ECO:0007669"/>
    <property type="project" value="UniProtKB-SubCell"/>
</dbReference>
<dbReference type="InterPro" id="IPR010583">
    <property type="entry name" value="MipA"/>
</dbReference>
<evidence type="ECO:0000256" key="1">
    <source>
        <dbReference type="ARBA" id="ARBA00004442"/>
    </source>
</evidence>
<evidence type="ECO:0008006" key="8">
    <source>
        <dbReference type="Google" id="ProtNLM"/>
    </source>
</evidence>
<sequence>MSAMLYQPRLLIPSLGIIFSLHSPVLTAEPWQFEAGAGVISQQQVWKKMPTVTSAVPYFSASKGPWRIGIDGGNLISYSFYQDEAFRLYAGVGIRDNGYDADTSLSSDLSDDPVFSGYQAPNTEITSAVGFSWHWISLQLAQQLNDVRTAQVVDLAIELPLYQHNSGLRLMANIAASWMNEDYTQRIYGVAPGNQNLSVNRPVFQTEAEVNYSLNLRVQYPLSTQTMLLGSTGVTQLADNLQKSPLVGEEQSLDAMLLVVYRF</sequence>
<keyword evidence="4" id="KW-0472">Membrane</keyword>
<keyword evidence="7" id="KW-1185">Reference proteome</keyword>
<keyword evidence="5" id="KW-0998">Cell outer membrane</keyword>
<dbReference type="Pfam" id="PF06629">
    <property type="entry name" value="MipA"/>
    <property type="match status" value="1"/>
</dbReference>
<dbReference type="PANTHER" id="PTHR38776:SF1">
    <property type="entry name" value="MLTA-INTERACTING PROTEIN-RELATED"/>
    <property type="match status" value="1"/>
</dbReference>
<dbReference type="OrthoDB" id="6295836at2"/>
<evidence type="ECO:0000256" key="3">
    <source>
        <dbReference type="ARBA" id="ARBA00022729"/>
    </source>
</evidence>
<organism evidence="6 7">
    <name type="scientific">Rheinheimera riviphila</name>
    <dbReference type="NCBI Taxonomy" id="1834037"/>
    <lineage>
        <taxon>Bacteria</taxon>
        <taxon>Pseudomonadati</taxon>
        <taxon>Pseudomonadota</taxon>
        <taxon>Gammaproteobacteria</taxon>
        <taxon>Chromatiales</taxon>
        <taxon>Chromatiaceae</taxon>
        <taxon>Rheinheimera</taxon>
    </lineage>
</organism>